<proteinExistence type="predicted"/>
<dbReference type="AlphaFoldDB" id="A0AAN9ZA17"/>
<evidence type="ECO:0000313" key="3">
    <source>
        <dbReference type="Proteomes" id="UP001378592"/>
    </source>
</evidence>
<organism evidence="2 3">
    <name type="scientific">Gryllus longicercus</name>
    <dbReference type="NCBI Taxonomy" id="2509291"/>
    <lineage>
        <taxon>Eukaryota</taxon>
        <taxon>Metazoa</taxon>
        <taxon>Ecdysozoa</taxon>
        <taxon>Arthropoda</taxon>
        <taxon>Hexapoda</taxon>
        <taxon>Insecta</taxon>
        <taxon>Pterygota</taxon>
        <taxon>Neoptera</taxon>
        <taxon>Polyneoptera</taxon>
        <taxon>Orthoptera</taxon>
        <taxon>Ensifera</taxon>
        <taxon>Gryllidea</taxon>
        <taxon>Grylloidea</taxon>
        <taxon>Gryllidae</taxon>
        <taxon>Gryllinae</taxon>
        <taxon>Gryllus</taxon>
    </lineage>
</organism>
<feature type="transmembrane region" description="Helical" evidence="1">
    <location>
        <begin position="110"/>
        <end position="132"/>
    </location>
</feature>
<gene>
    <name evidence="2" type="ORF">R5R35_005564</name>
</gene>
<dbReference type="Proteomes" id="UP001378592">
    <property type="component" value="Unassembled WGS sequence"/>
</dbReference>
<keyword evidence="3" id="KW-1185">Reference proteome</keyword>
<name>A0AAN9ZA17_9ORTH</name>
<comment type="caution">
    <text evidence="2">The sequence shown here is derived from an EMBL/GenBank/DDBJ whole genome shotgun (WGS) entry which is preliminary data.</text>
</comment>
<reference evidence="2 3" key="1">
    <citation type="submission" date="2024-03" db="EMBL/GenBank/DDBJ databases">
        <title>The genome assembly and annotation of the cricket Gryllus longicercus Weissman &amp; Gray.</title>
        <authorList>
            <person name="Szrajer S."/>
            <person name="Gray D."/>
            <person name="Ylla G."/>
        </authorList>
    </citation>
    <scope>NUCLEOTIDE SEQUENCE [LARGE SCALE GENOMIC DNA]</scope>
    <source>
        <strain evidence="2">DAG 2021-001</strain>
        <tissue evidence="2">Whole body minus gut</tissue>
    </source>
</reference>
<sequence length="208" mass="23322">MAAAEARRMAAENVPVHWAQRASRLAMRFREPGIRMCGDLRTAVAQGALAVGCYCLLVGFIYLSTTLGFERWNVDYIVDTSWMIACIIATMNAALYYACKNLKNDRHLEYIMCATMSLYLVDVPFSILYYMAGVVTSPERFKPLWLTIRIALSIVHLCLLYCLLVELHENMDPSPSPLLQPNADHYGAVASDQVPKEENVERGTLAPP</sequence>
<protein>
    <submittedName>
        <fullName evidence="2">Uncharacterized protein</fullName>
    </submittedName>
</protein>
<feature type="transmembrane region" description="Helical" evidence="1">
    <location>
        <begin position="43"/>
        <end position="64"/>
    </location>
</feature>
<keyword evidence="1" id="KW-1133">Transmembrane helix</keyword>
<dbReference type="EMBL" id="JAZDUA010000100">
    <property type="protein sequence ID" value="KAK7868124.1"/>
    <property type="molecule type" value="Genomic_DNA"/>
</dbReference>
<feature type="transmembrane region" description="Helical" evidence="1">
    <location>
        <begin position="144"/>
        <end position="164"/>
    </location>
</feature>
<keyword evidence="1" id="KW-0472">Membrane</keyword>
<keyword evidence="1" id="KW-0812">Transmembrane</keyword>
<feature type="transmembrane region" description="Helical" evidence="1">
    <location>
        <begin position="76"/>
        <end position="98"/>
    </location>
</feature>
<evidence type="ECO:0000256" key="1">
    <source>
        <dbReference type="SAM" id="Phobius"/>
    </source>
</evidence>
<evidence type="ECO:0000313" key="2">
    <source>
        <dbReference type="EMBL" id="KAK7868124.1"/>
    </source>
</evidence>
<accession>A0AAN9ZA17</accession>